<sequence length="201" mass="22540">ECTPSSRSKPVPPKKPDRLSLHHTTSMQSIEDGVRSSSKTSFSNHTQGSILQTWPPSDNDLHQSRVTSEYSNYHENGDGGVTMILNEDPVRQRLSPQDAHSPSIKEIWTSVRDSRSRMRRSQSPDSALHLDGDHSYDSSQDIYGYAGYSYSNSQNHRYHDSHKSQPNGQCRNVMRNGSKAPHSPASLSVATVSPRPHEQWC</sequence>
<evidence type="ECO:0000313" key="2">
    <source>
        <dbReference type="EMBL" id="CAL4183113.1"/>
    </source>
</evidence>
<name>A0AAV2SEA1_MEGNR</name>
<dbReference type="Proteomes" id="UP001497623">
    <property type="component" value="Unassembled WGS sequence"/>
</dbReference>
<accession>A0AAV2SEA1</accession>
<evidence type="ECO:0000313" key="3">
    <source>
        <dbReference type="Proteomes" id="UP001497623"/>
    </source>
</evidence>
<dbReference type="EMBL" id="CAXKWB010060503">
    <property type="protein sequence ID" value="CAL4183113.1"/>
    <property type="molecule type" value="Genomic_DNA"/>
</dbReference>
<reference evidence="2 3" key="1">
    <citation type="submission" date="2024-05" db="EMBL/GenBank/DDBJ databases">
        <authorList>
            <person name="Wallberg A."/>
        </authorList>
    </citation>
    <scope>NUCLEOTIDE SEQUENCE [LARGE SCALE GENOMIC DNA]</scope>
</reference>
<keyword evidence="3" id="KW-1185">Reference proteome</keyword>
<comment type="caution">
    <text evidence="2">The sequence shown here is derived from an EMBL/GenBank/DDBJ whole genome shotgun (WGS) entry which is preliminary data.</text>
</comment>
<dbReference type="AlphaFoldDB" id="A0AAV2SEA1"/>
<gene>
    <name evidence="2" type="ORF">MNOR_LOCUS35662</name>
</gene>
<evidence type="ECO:0008006" key="4">
    <source>
        <dbReference type="Google" id="ProtNLM"/>
    </source>
</evidence>
<organism evidence="2 3">
    <name type="scientific">Meganyctiphanes norvegica</name>
    <name type="common">Northern krill</name>
    <name type="synonym">Thysanopoda norvegica</name>
    <dbReference type="NCBI Taxonomy" id="48144"/>
    <lineage>
        <taxon>Eukaryota</taxon>
        <taxon>Metazoa</taxon>
        <taxon>Ecdysozoa</taxon>
        <taxon>Arthropoda</taxon>
        <taxon>Crustacea</taxon>
        <taxon>Multicrustacea</taxon>
        <taxon>Malacostraca</taxon>
        <taxon>Eumalacostraca</taxon>
        <taxon>Eucarida</taxon>
        <taxon>Euphausiacea</taxon>
        <taxon>Euphausiidae</taxon>
        <taxon>Meganyctiphanes</taxon>
    </lineage>
</organism>
<feature type="non-terminal residue" evidence="2">
    <location>
        <position position="1"/>
    </location>
</feature>
<feature type="compositionally biased region" description="Polar residues" evidence="1">
    <location>
        <begin position="22"/>
        <end position="56"/>
    </location>
</feature>
<feature type="region of interest" description="Disordered" evidence="1">
    <location>
        <begin position="153"/>
        <end position="201"/>
    </location>
</feature>
<feature type="region of interest" description="Disordered" evidence="1">
    <location>
        <begin position="1"/>
        <end position="83"/>
    </location>
</feature>
<protein>
    <recommendedName>
        <fullName evidence="4">FERM domain containing protein 4A</fullName>
    </recommendedName>
</protein>
<feature type="region of interest" description="Disordered" evidence="1">
    <location>
        <begin position="114"/>
        <end position="136"/>
    </location>
</feature>
<evidence type="ECO:0000256" key="1">
    <source>
        <dbReference type="SAM" id="MobiDB-lite"/>
    </source>
</evidence>
<feature type="compositionally biased region" description="Polar residues" evidence="1">
    <location>
        <begin position="64"/>
        <end position="74"/>
    </location>
</feature>
<proteinExistence type="predicted"/>